<dbReference type="RefSeq" id="XP_036360290.1">
    <property type="nucleotide sequence ID" value="XM_036504397.1"/>
</dbReference>
<sequence>MTTLKTTTHDGENDDGDDLDVAADIDDDLDDDPEGSGCGGSNGIGDSLTLFFSFSIFCRSLMPRSEEGQLTIEKTPSYFITKDVPRRVYQFSKHLKLIVVVRDPVTRAISDYTQVASKKMDSRSFEEMVFVDNTTRIVDTQWSPVRIGVYAKHLKHWLQYFPLEQMHFVSGERLIENPADEMLKVQQFLGLRPVINHKHFYLKSRKGFPCILKPNRQKGSHPHCLGETKGRIHPMIDPSVIRRLRDFYKPFNIKFYRMVNQDFGWV</sequence>
<feature type="domain" description="Sulfotransferase" evidence="6">
    <location>
        <begin position="90"/>
        <end position="249"/>
    </location>
</feature>
<evidence type="ECO:0000256" key="5">
    <source>
        <dbReference type="SAM" id="MobiDB-lite"/>
    </source>
</evidence>
<dbReference type="Proteomes" id="UP000515154">
    <property type="component" value="Linkage group LG7"/>
</dbReference>
<gene>
    <name evidence="8" type="primary">LOC115214396</name>
</gene>
<dbReference type="SUPFAM" id="SSF52540">
    <property type="entry name" value="P-loop containing nucleoside triphosphate hydrolases"/>
    <property type="match status" value="1"/>
</dbReference>
<evidence type="ECO:0000256" key="2">
    <source>
        <dbReference type="ARBA" id="ARBA00023180"/>
    </source>
</evidence>
<evidence type="ECO:0000259" key="6">
    <source>
        <dbReference type="Pfam" id="PF00685"/>
    </source>
</evidence>
<name>A0A7E6EZ54_9MOLL</name>
<dbReference type="InterPro" id="IPR000863">
    <property type="entry name" value="Sulfotransferase_dom"/>
</dbReference>
<evidence type="ECO:0000256" key="1">
    <source>
        <dbReference type="ARBA" id="ARBA00022679"/>
    </source>
</evidence>
<evidence type="ECO:0000256" key="4">
    <source>
        <dbReference type="PIRSR" id="PIRSR637359-3"/>
    </source>
</evidence>
<organism evidence="7 8">
    <name type="scientific">Octopus sinensis</name>
    <name type="common">East Asian common octopus</name>
    <dbReference type="NCBI Taxonomy" id="2607531"/>
    <lineage>
        <taxon>Eukaryota</taxon>
        <taxon>Metazoa</taxon>
        <taxon>Spiralia</taxon>
        <taxon>Lophotrochozoa</taxon>
        <taxon>Mollusca</taxon>
        <taxon>Cephalopoda</taxon>
        <taxon>Coleoidea</taxon>
        <taxon>Octopodiformes</taxon>
        <taxon>Octopoda</taxon>
        <taxon>Incirrata</taxon>
        <taxon>Octopodidae</taxon>
        <taxon>Octopus</taxon>
    </lineage>
</organism>
<dbReference type="InterPro" id="IPR027417">
    <property type="entry name" value="P-loop_NTPase"/>
</dbReference>
<dbReference type="Pfam" id="PF00685">
    <property type="entry name" value="Sulfotransfer_1"/>
    <property type="match status" value="1"/>
</dbReference>
<feature type="region of interest" description="Disordered" evidence="5">
    <location>
        <begin position="1"/>
        <end position="41"/>
    </location>
</feature>
<feature type="binding site" evidence="3">
    <location>
        <begin position="229"/>
        <end position="233"/>
    </location>
    <ligand>
        <name>3'-phosphoadenylyl sulfate</name>
        <dbReference type="ChEBI" id="CHEBI:58339"/>
    </ligand>
</feature>
<reference evidence="8" key="1">
    <citation type="submission" date="2025-08" db="UniProtKB">
        <authorList>
            <consortium name="RefSeq"/>
        </authorList>
    </citation>
    <scope>IDENTIFICATION</scope>
</reference>
<dbReference type="KEGG" id="osn:115214396"/>
<evidence type="ECO:0000313" key="8">
    <source>
        <dbReference type="RefSeq" id="XP_036360290.1"/>
    </source>
</evidence>
<dbReference type="AlphaFoldDB" id="A0A7E6EZ54"/>
<keyword evidence="7" id="KW-1185">Reference proteome</keyword>
<proteinExistence type="predicted"/>
<dbReference type="PANTHER" id="PTHR10605">
    <property type="entry name" value="HEPARAN SULFATE SULFOTRANSFERASE"/>
    <property type="match status" value="1"/>
</dbReference>
<dbReference type="InterPro" id="IPR037359">
    <property type="entry name" value="NST/OST"/>
</dbReference>
<dbReference type="PANTHER" id="PTHR10605:SF72">
    <property type="entry name" value="HEPARAN SULFATE 3-O SULFOTRANSFERASE-B, ISOFORM A"/>
    <property type="match status" value="1"/>
</dbReference>
<dbReference type="GO" id="GO:0008467">
    <property type="term" value="F:[heparan sulfate]-glucosamine 3-sulfotransferase activity"/>
    <property type="evidence" value="ECO:0007669"/>
    <property type="project" value="TreeGrafter"/>
</dbReference>
<evidence type="ECO:0000256" key="3">
    <source>
        <dbReference type="PIRSR" id="PIRSR637359-2"/>
    </source>
</evidence>
<feature type="binding site" evidence="3">
    <location>
        <position position="110"/>
    </location>
    <ligand>
        <name>3'-phosphoadenylyl sulfate</name>
        <dbReference type="ChEBI" id="CHEBI:58339"/>
    </ligand>
</feature>
<keyword evidence="4" id="KW-1015">Disulfide bond</keyword>
<feature type="disulfide bond" evidence="4">
    <location>
        <begin position="210"/>
        <end position="224"/>
    </location>
</feature>
<keyword evidence="2" id="KW-0325">Glycoprotein</keyword>
<keyword evidence="1" id="KW-0808">Transferase</keyword>
<protein>
    <submittedName>
        <fullName evidence="8">Heparan sulfate glucosamine 3-O-sulfotransferase 3B1-like</fullName>
    </submittedName>
</protein>
<evidence type="ECO:0000313" key="7">
    <source>
        <dbReference type="Proteomes" id="UP000515154"/>
    </source>
</evidence>
<accession>A0A7E6EZ54</accession>
<dbReference type="Gene3D" id="3.40.50.300">
    <property type="entry name" value="P-loop containing nucleotide triphosphate hydrolases"/>
    <property type="match status" value="1"/>
</dbReference>
<feature type="binding site" evidence="3">
    <location>
        <position position="102"/>
    </location>
    <ligand>
        <name>3'-phosphoadenylyl sulfate</name>
        <dbReference type="ChEBI" id="CHEBI:58339"/>
    </ligand>
</feature>
<feature type="compositionally biased region" description="Acidic residues" evidence="5">
    <location>
        <begin position="12"/>
        <end position="34"/>
    </location>
</feature>